<dbReference type="AlphaFoldDB" id="A0A8C8VIH5"/>
<dbReference type="Pfam" id="PF04505">
    <property type="entry name" value="CD225"/>
    <property type="match status" value="1"/>
</dbReference>
<dbReference type="Ensembl" id="ENSPCET00000010437.1">
    <property type="protein sequence ID" value="ENSPCEP00000010099.1"/>
    <property type="gene ID" value="ENSPCEG00000008033.1"/>
</dbReference>
<keyword evidence="4 6" id="KW-1133">Transmembrane helix</keyword>
<dbReference type="InterPro" id="IPR007593">
    <property type="entry name" value="CD225/Dispanin_fam"/>
</dbReference>
<feature type="transmembrane region" description="Helical" evidence="6">
    <location>
        <begin position="12"/>
        <end position="35"/>
    </location>
</feature>
<comment type="similarity">
    <text evidence="2">Belongs to the CD225/Dispanin family.</text>
</comment>
<evidence type="ECO:0000256" key="6">
    <source>
        <dbReference type="SAM" id="Phobius"/>
    </source>
</evidence>
<reference evidence="7" key="2">
    <citation type="submission" date="2025-09" db="UniProtKB">
        <authorList>
            <consortium name="Ensembl"/>
        </authorList>
    </citation>
    <scope>IDENTIFICATION</scope>
</reference>
<dbReference type="InterPro" id="IPR051423">
    <property type="entry name" value="CD225/Dispanin"/>
</dbReference>
<evidence type="ECO:0000256" key="4">
    <source>
        <dbReference type="ARBA" id="ARBA00022989"/>
    </source>
</evidence>
<feature type="transmembrane region" description="Helical" evidence="6">
    <location>
        <begin position="55"/>
        <end position="80"/>
    </location>
</feature>
<dbReference type="PANTHER" id="PTHR14948:SF46">
    <property type="entry name" value="DISPANIN SUBFAMILY A MEMBER 2B-LIKE-RELATED"/>
    <property type="match status" value="1"/>
</dbReference>
<keyword evidence="3 6" id="KW-0812">Transmembrane</keyword>
<evidence type="ECO:0000313" key="7">
    <source>
        <dbReference type="Ensembl" id="ENSPCEP00000010099.1"/>
    </source>
</evidence>
<comment type="subcellular location">
    <subcellularLocation>
        <location evidence="1">Membrane</location>
    </subcellularLocation>
</comment>
<evidence type="ECO:0000256" key="5">
    <source>
        <dbReference type="ARBA" id="ARBA00023136"/>
    </source>
</evidence>
<accession>A0A8C8VIH5</accession>
<dbReference type="GO" id="GO:0016020">
    <property type="term" value="C:membrane"/>
    <property type="evidence" value="ECO:0007669"/>
    <property type="project" value="UniProtKB-SubCell"/>
</dbReference>
<name>A0A8C8VIH5_9SAUR</name>
<evidence type="ECO:0000256" key="2">
    <source>
        <dbReference type="ARBA" id="ARBA00006843"/>
    </source>
</evidence>
<dbReference type="Proteomes" id="UP000694393">
    <property type="component" value="Unplaced"/>
</dbReference>
<proteinExistence type="inferred from homology"/>
<keyword evidence="5 6" id="KW-0472">Membrane</keyword>
<evidence type="ECO:0000313" key="8">
    <source>
        <dbReference type="Proteomes" id="UP000694393"/>
    </source>
</evidence>
<evidence type="ECO:0000256" key="3">
    <source>
        <dbReference type="ARBA" id="ARBA00022692"/>
    </source>
</evidence>
<reference evidence="7" key="1">
    <citation type="submission" date="2025-08" db="UniProtKB">
        <authorList>
            <consortium name="Ensembl"/>
        </authorList>
    </citation>
    <scope>IDENTIFICATION</scope>
</reference>
<evidence type="ECO:0000256" key="1">
    <source>
        <dbReference type="ARBA" id="ARBA00004370"/>
    </source>
</evidence>
<keyword evidence="8" id="KW-1185">Reference proteome</keyword>
<dbReference type="PANTHER" id="PTHR14948">
    <property type="entry name" value="NG5"/>
    <property type="match status" value="1"/>
</dbReference>
<protein>
    <submittedName>
        <fullName evidence="7">Uncharacterized protein</fullName>
    </submittedName>
</protein>
<sequence>METAQRNVPTYLGLSIFNLLCCCLPLGVAALIYSLRVENATGTGDMERASQASRTARMLNIVGIVIGIIFIIIGIVIVVLTRNAK</sequence>
<organism evidence="7 8">
    <name type="scientific">Pelusios castaneus</name>
    <name type="common">West African mud turtle</name>
    <dbReference type="NCBI Taxonomy" id="367368"/>
    <lineage>
        <taxon>Eukaryota</taxon>
        <taxon>Metazoa</taxon>
        <taxon>Chordata</taxon>
        <taxon>Craniata</taxon>
        <taxon>Vertebrata</taxon>
        <taxon>Euteleostomi</taxon>
        <taxon>Archelosauria</taxon>
        <taxon>Testudinata</taxon>
        <taxon>Testudines</taxon>
        <taxon>Pleurodira</taxon>
        <taxon>Pelomedusidae</taxon>
        <taxon>Pelusios</taxon>
    </lineage>
</organism>